<dbReference type="Gramene" id="KGN46067">
    <property type="protein sequence ID" value="KGN46067"/>
    <property type="gene ID" value="Csa_6G046450"/>
</dbReference>
<feature type="transmembrane region" description="Helical" evidence="1">
    <location>
        <begin position="87"/>
        <end position="108"/>
    </location>
</feature>
<accession>A0A0A0KCH0</accession>
<reference evidence="2 3" key="3">
    <citation type="journal article" date="2010" name="BMC Genomics">
        <title>Transcriptome sequencing and comparative analysis of cucumber flowers with different sex types.</title>
        <authorList>
            <person name="Guo S."/>
            <person name="Zheng Y."/>
            <person name="Joung J.G."/>
            <person name="Liu S."/>
            <person name="Zhang Z."/>
            <person name="Crasta O.R."/>
            <person name="Sobral B.W."/>
            <person name="Xu Y."/>
            <person name="Huang S."/>
            <person name="Fei Z."/>
        </authorList>
    </citation>
    <scope>NUCLEOTIDE SEQUENCE [LARGE SCALE GENOMIC DNA]</scope>
    <source>
        <strain evidence="3">cv. 9930</strain>
    </source>
</reference>
<proteinExistence type="predicted"/>
<reference evidence="2 3" key="4">
    <citation type="journal article" date="2011" name="BMC Genomics">
        <title>RNA-Seq improves annotation of protein-coding genes in the cucumber genome.</title>
        <authorList>
            <person name="Li Z."/>
            <person name="Zhang Z."/>
            <person name="Yan P."/>
            <person name="Huang S."/>
            <person name="Fei Z."/>
            <person name="Lin K."/>
        </authorList>
    </citation>
    <scope>NUCLEOTIDE SEQUENCE [LARGE SCALE GENOMIC DNA]</scope>
    <source>
        <strain evidence="3">cv. 9930</strain>
    </source>
</reference>
<dbReference type="Proteomes" id="UP000029981">
    <property type="component" value="Chromosome 6"/>
</dbReference>
<feature type="transmembrane region" description="Helical" evidence="1">
    <location>
        <begin position="60"/>
        <end position="80"/>
    </location>
</feature>
<keyword evidence="1" id="KW-1133">Transmembrane helix</keyword>
<name>A0A0A0KCH0_CUCSA</name>
<dbReference type="AlphaFoldDB" id="A0A0A0KCH0"/>
<gene>
    <name evidence="2" type="ORF">Csa_6G046450</name>
</gene>
<evidence type="ECO:0000256" key="1">
    <source>
        <dbReference type="SAM" id="Phobius"/>
    </source>
</evidence>
<organism evidence="2 3">
    <name type="scientific">Cucumis sativus</name>
    <name type="common">Cucumber</name>
    <dbReference type="NCBI Taxonomy" id="3659"/>
    <lineage>
        <taxon>Eukaryota</taxon>
        <taxon>Viridiplantae</taxon>
        <taxon>Streptophyta</taxon>
        <taxon>Embryophyta</taxon>
        <taxon>Tracheophyta</taxon>
        <taxon>Spermatophyta</taxon>
        <taxon>Magnoliopsida</taxon>
        <taxon>eudicotyledons</taxon>
        <taxon>Gunneridae</taxon>
        <taxon>Pentapetalae</taxon>
        <taxon>rosids</taxon>
        <taxon>fabids</taxon>
        <taxon>Cucurbitales</taxon>
        <taxon>Cucurbitaceae</taxon>
        <taxon>Benincaseae</taxon>
        <taxon>Cucumis</taxon>
    </lineage>
</organism>
<feature type="transmembrane region" description="Helical" evidence="1">
    <location>
        <begin position="33"/>
        <end position="54"/>
    </location>
</feature>
<keyword evidence="1" id="KW-0812">Transmembrane</keyword>
<reference evidence="2 3" key="1">
    <citation type="journal article" date="2009" name="Nat. Genet.">
        <title>The genome of the cucumber, Cucumis sativus L.</title>
        <authorList>
            <person name="Huang S."/>
            <person name="Li R."/>
            <person name="Zhang Z."/>
            <person name="Li L."/>
            <person name="Gu X."/>
            <person name="Fan W."/>
            <person name="Lucas W.J."/>
            <person name="Wang X."/>
            <person name="Xie B."/>
            <person name="Ni P."/>
            <person name="Ren Y."/>
            <person name="Zhu H."/>
            <person name="Li J."/>
            <person name="Lin K."/>
            <person name="Jin W."/>
            <person name="Fei Z."/>
            <person name="Li G."/>
            <person name="Staub J."/>
            <person name="Kilian A."/>
            <person name="van der Vossen E.A."/>
            <person name="Wu Y."/>
            <person name="Guo J."/>
            <person name="He J."/>
            <person name="Jia Z."/>
            <person name="Ren Y."/>
            <person name="Tian G."/>
            <person name="Lu Y."/>
            <person name="Ruan J."/>
            <person name="Qian W."/>
            <person name="Wang M."/>
            <person name="Huang Q."/>
            <person name="Li B."/>
            <person name="Xuan Z."/>
            <person name="Cao J."/>
            <person name="Asan"/>
            <person name="Wu Z."/>
            <person name="Zhang J."/>
            <person name="Cai Q."/>
            <person name="Bai Y."/>
            <person name="Zhao B."/>
            <person name="Han Y."/>
            <person name="Li Y."/>
            <person name="Li X."/>
            <person name="Wang S."/>
            <person name="Shi Q."/>
            <person name="Liu S."/>
            <person name="Cho W.K."/>
            <person name="Kim J.Y."/>
            <person name="Xu Y."/>
            <person name="Heller-Uszynska K."/>
            <person name="Miao H."/>
            <person name="Cheng Z."/>
            <person name="Zhang S."/>
            <person name="Wu J."/>
            <person name="Yang Y."/>
            <person name="Kang H."/>
            <person name="Li M."/>
            <person name="Liang H."/>
            <person name="Ren X."/>
            <person name="Shi Z."/>
            <person name="Wen M."/>
            <person name="Jian M."/>
            <person name="Yang H."/>
            <person name="Zhang G."/>
            <person name="Yang Z."/>
            <person name="Chen R."/>
            <person name="Liu S."/>
            <person name="Li J."/>
            <person name="Ma L."/>
            <person name="Liu H."/>
            <person name="Zhou Y."/>
            <person name="Zhao J."/>
            <person name="Fang X."/>
            <person name="Li G."/>
            <person name="Fang L."/>
            <person name="Li Y."/>
            <person name="Liu D."/>
            <person name="Zheng H."/>
            <person name="Zhang Y."/>
            <person name="Qin N."/>
            <person name="Li Z."/>
            <person name="Yang G."/>
            <person name="Yang S."/>
            <person name="Bolund L."/>
            <person name="Kristiansen K."/>
            <person name="Zheng H."/>
            <person name="Li S."/>
            <person name="Zhang X."/>
            <person name="Yang H."/>
            <person name="Wang J."/>
            <person name="Sun R."/>
            <person name="Zhang B."/>
            <person name="Jiang S."/>
            <person name="Wang J."/>
            <person name="Du Y."/>
            <person name="Li S."/>
        </authorList>
    </citation>
    <scope>NUCLEOTIDE SEQUENCE [LARGE SCALE GENOMIC DNA]</scope>
    <source>
        <strain evidence="3">cv. 9930</strain>
    </source>
</reference>
<evidence type="ECO:0000313" key="2">
    <source>
        <dbReference type="EMBL" id="KGN46067.1"/>
    </source>
</evidence>
<protein>
    <submittedName>
        <fullName evidence="2">Uncharacterized protein</fullName>
    </submittedName>
</protein>
<keyword evidence="3" id="KW-1185">Reference proteome</keyword>
<evidence type="ECO:0000313" key="3">
    <source>
        <dbReference type="Proteomes" id="UP000029981"/>
    </source>
</evidence>
<reference evidence="2 3" key="2">
    <citation type="journal article" date="2009" name="PLoS ONE">
        <title>An integrated genetic and cytogenetic map of the cucumber genome.</title>
        <authorList>
            <person name="Ren Y."/>
            <person name="Zhang Z."/>
            <person name="Liu J."/>
            <person name="Staub J.E."/>
            <person name="Han Y."/>
            <person name="Cheng Z."/>
            <person name="Li X."/>
            <person name="Lu J."/>
            <person name="Miao H."/>
            <person name="Kang H."/>
            <person name="Xie B."/>
            <person name="Gu X."/>
            <person name="Wang X."/>
            <person name="Du Y."/>
            <person name="Jin W."/>
            <person name="Huang S."/>
        </authorList>
    </citation>
    <scope>NUCLEOTIDE SEQUENCE [LARGE SCALE GENOMIC DNA]</scope>
    <source>
        <strain evidence="3">cv. 9930</strain>
    </source>
</reference>
<sequence>MEKRIYKISIHFSFFILCEVKKRRLKKEDEDGNVFNSPLLSLCLILLFFCHFIFLSRTPFFLYSIFFFLFLSLHPLSPFLSLSLNFFFLFFWVEIPGGLSQMCCTLYARIFFILFHKLRSAFLEDLPLLLFSLLVAQFGTSSEPLISRFIVSVWFLLSRRFKVYFFGNLFCRGGHFQDLYLIAN</sequence>
<dbReference type="EMBL" id="CM002927">
    <property type="protein sequence ID" value="KGN46067.1"/>
    <property type="molecule type" value="Genomic_DNA"/>
</dbReference>
<keyword evidence="1" id="KW-0472">Membrane</keyword>